<evidence type="ECO:0000256" key="1">
    <source>
        <dbReference type="ARBA" id="ARBA00004173"/>
    </source>
</evidence>
<keyword evidence="5" id="KW-0496">Mitochondrion</keyword>
<keyword evidence="4" id="KW-0809">Transit peptide</keyword>
<evidence type="ECO:0000256" key="2">
    <source>
        <dbReference type="ARBA" id="ARBA00005543"/>
    </source>
</evidence>
<accession>A0ABR4I312</accession>
<dbReference type="PANTHER" id="PTHR36091:SF1">
    <property type="entry name" value="ALTERED INHERITANCE OF MITOCHONDRIA PROTEIN 9, MITOCHONDRIAL"/>
    <property type="match status" value="1"/>
</dbReference>
<sequence length="558" mass="63522">MRKFRELRQKQQVARMSIVCRGKPISREELFTYTNGRFLVNEEHQFARRYRQFDLDALCNIVATAGGSTSRITDIEKLEGGFSKALLMTKEDGTELIAKVPCRIAGPAFLTTASEVGTLEYIRKYTNIPVPRVFSWSSDDSNPVRAEYIVMEKAIGVPLFERWGTMAEVEKLELIKHLTEFEAQLSAISFPAYGGIYLRADADRLRYQNLGSDVDKQHLFCIGPSPDRSFDADTVANITTGDDSVNNGPCKYLMFLFIHTNDCSGSSLSDFGISIVKREFSRIAKQSPDNQLIAHWGSAQEQAHLLETTIILMRMLDSHPILAQFAQPTLWHTDLHMGNIFVAPNNNSQITALIDIQSLSVLPLFLQTRWPVFLQPPRDYTRGLVQPVLPGDFDSLNEDDKAAALHEWTQAKLAKAYEVSTFLENRLAHNAMTVPRVFRELFIRVGDISDVGVVPLRECLVEIFQNWSNLGFSGHCPYFFSQEEVNLHERQFAKYQEWNEAQQLAQESLDTDAEGWIAPQLDVSRKRSQNKELLSMYMTRMVGEMSAEEARRIWPFPE</sequence>
<gene>
    <name evidence="7" type="ORF">BJX63DRAFT_182983</name>
</gene>
<evidence type="ECO:0000256" key="5">
    <source>
        <dbReference type="ARBA" id="ARBA00023128"/>
    </source>
</evidence>
<evidence type="ECO:0000256" key="6">
    <source>
        <dbReference type="ARBA" id="ARBA00031849"/>
    </source>
</evidence>
<dbReference type="Proteomes" id="UP001610334">
    <property type="component" value="Unassembled WGS sequence"/>
</dbReference>
<evidence type="ECO:0000313" key="8">
    <source>
        <dbReference type="Proteomes" id="UP001610334"/>
    </source>
</evidence>
<evidence type="ECO:0000256" key="3">
    <source>
        <dbReference type="ARBA" id="ARBA00016197"/>
    </source>
</evidence>
<name>A0ABR4I312_9EURO</name>
<organism evidence="7 8">
    <name type="scientific">Aspergillus granulosus</name>
    <dbReference type="NCBI Taxonomy" id="176169"/>
    <lineage>
        <taxon>Eukaryota</taxon>
        <taxon>Fungi</taxon>
        <taxon>Dikarya</taxon>
        <taxon>Ascomycota</taxon>
        <taxon>Pezizomycotina</taxon>
        <taxon>Eurotiomycetes</taxon>
        <taxon>Eurotiomycetidae</taxon>
        <taxon>Eurotiales</taxon>
        <taxon>Aspergillaceae</taxon>
        <taxon>Aspergillus</taxon>
        <taxon>Aspergillus subgen. Nidulantes</taxon>
    </lineage>
</organism>
<comment type="subcellular location">
    <subcellularLocation>
        <location evidence="1">Mitochondrion</location>
    </subcellularLocation>
</comment>
<comment type="caution">
    <text evidence="7">The sequence shown here is derived from an EMBL/GenBank/DDBJ whole genome shotgun (WGS) entry which is preliminary data.</text>
</comment>
<protein>
    <recommendedName>
        <fullName evidence="3">Altered inheritance of mitochondria protein 9, mitochondrial</fullName>
    </recommendedName>
    <alternativeName>
        <fullName evidence="6">Found in mitochondrial proteome protein 29</fullName>
    </alternativeName>
</protein>
<dbReference type="InterPro" id="IPR011009">
    <property type="entry name" value="Kinase-like_dom_sf"/>
</dbReference>
<dbReference type="InterPro" id="IPR051035">
    <property type="entry name" value="Mito_inheritance_9"/>
</dbReference>
<evidence type="ECO:0000256" key="4">
    <source>
        <dbReference type="ARBA" id="ARBA00022946"/>
    </source>
</evidence>
<keyword evidence="8" id="KW-1185">Reference proteome</keyword>
<dbReference type="SUPFAM" id="SSF56112">
    <property type="entry name" value="Protein kinase-like (PK-like)"/>
    <property type="match status" value="1"/>
</dbReference>
<reference evidence="7 8" key="1">
    <citation type="submission" date="2024-07" db="EMBL/GenBank/DDBJ databases">
        <title>Section-level genome sequencing and comparative genomics of Aspergillus sections Usti and Cavernicolus.</title>
        <authorList>
            <consortium name="Lawrence Berkeley National Laboratory"/>
            <person name="Nybo J.L."/>
            <person name="Vesth T.C."/>
            <person name="Theobald S."/>
            <person name="Frisvad J.C."/>
            <person name="Larsen T.O."/>
            <person name="Kjaerboelling I."/>
            <person name="Rothschild-Mancinelli K."/>
            <person name="Lyhne E.K."/>
            <person name="Kogle M.E."/>
            <person name="Barry K."/>
            <person name="Clum A."/>
            <person name="Na H."/>
            <person name="Ledsgaard L."/>
            <person name="Lin J."/>
            <person name="Lipzen A."/>
            <person name="Kuo A."/>
            <person name="Riley R."/>
            <person name="Mondo S."/>
            <person name="Labutti K."/>
            <person name="Haridas S."/>
            <person name="Pangalinan J."/>
            <person name="Salamov A.A."/>
            <person name="Simmons B.A."/>
            <person name="Magnuson J.K."/>
            <person name="Chen J."/>
            <person name="Drula E."/>
            <person name="Henrissat B."/>
            <person name="Wiebenga A."/>
            <person name="Lubbers R.J."/>
            <person name="Gomes A.C."/>
            <person name="Makela M.R."/>
            <person name="Stajich J."/>
            <person name="Grigoriev I.V."/>
            <person name="Mortensen U.H."/>
            <person name="De Vries R.P."/>
            <person name="Baker S.E."/>
            <person name="Andersen M.R."/>
        </authorList>
    </citation>
    <scope>NUCLEOTIDE SEQUENCE [LARGE SCALE GENOMIC DNA]</scope>
    <source>
        <strain evidence="7 8">CBS 588.65</strain>
    </source>
</reference>
<dbReference type="EMBL" id="JBFXLT010000003">
    <property type="protein sequence ID" value="KAL2822110.1"/>
    <property type="molecule type" value="Genomic_DNA"/>
</dbReference>
<comment type="similarity">
    <text evidence="2">Belongs to the AIM9 family.</text>
</comment>
<dbReference type="PANTHER" id="PTHR36091">
    <property type="entry name" value="ALTERED INHERITANCE OF MITOCHONDRIA PROTEIN 9, MITOCHONDRIAL"/>
    <property type="match status" value="1"/>
</dbReference>
<evidence type="ECO:0000313" key="7">
    <source>
        <dbReference type="EMBL" id="KAL2822110.1"/>
    </source>
</evidence>
<proteinExistence type="inferred from homology"/>